<evidence type="ECO:0000313" key="3">
    <source>
        <dbReference type="Proteomes" id="UP000242715"/>
    </source>
</evidence>
<protein>
    <recommendedName>
        <fullName evidence="1">Reverse transcriptase domain-containing protein</fullName>
    </recommendedName>
</protein>
<name>A0A2Z6N0V1_TRISU</name>
<dbReference type="PANTHER" id="PTHR33116">
    <property type="entry name" value="REVERSE TRANSCRIPTASE ZINC-BINDING DOMAIN-CONTAINING PROTEIN-RELATED-RELATED"/>
    <property type="match status" value="1"/>
</dbReference>
<organism evidence="2 3">
    <name type="scientific">Trifolium subterraneum</name>
    <name type="common">Subterranean clover</name>
    <dbReference type="NCBI Taxonomy" id="3900"/>
    <lineage>
        <taxon>Eukaryota</taxon>
        <taxon>Viridiplantae</taxon>
        <taxon>Streptophyta</taxon>
        <taxon>Embryophyta</taxon>
        <taxon>Tracheophyta</taxon>
        <taxon>Spermatophyta</taxon>
        <taxon>Magnoliopsida</taxon>
        <taxon>eudicotyledons</taxon>
        <taxon>Gunneridae</taxon>
        <taxon>Pentapetalae</taxon>
        <taxon>rosids</taxon>
        <taxon>fabids</taxon>
        <taxon>Fabales</taxon>
        <taxon>Fabaceae</taxon>
        <taxon>Papilionoideae</taxon>
        <taxon>50 kb inversion clade</taxon>
        <taxon>NPAAA clade</taxon>
        <taxon>Hologalegina</taxon>
        <taxon>IRL clade</taxon>
        <taxon>Trifolieae</taxon>
        <taxon>Trifolium</taxon>
    </lineage>
</organism>
<dbReference type="Proteomes" id="UP000242715">
    <property type="component" value="Unassembled WGS sequence"/>
</dbReference>
<dbReference type="PROSITE" id="PS50878">
    <property type="entry name" value="RT_POL"/>
    <property type="match status" value="1"/>
</dbReference>
<reference evidence="3" key="1">
    <citation type="journal article" date="2017" name="Front. Plant Sci.">
        <title>Climate Clever Clovers: New Paradigm to Reduce the Environmental Footprint of Ruminants by Breeding Low Methanogenic Forages Utilizing Haplotype Variation.</title>
        <authorList>
            <person name="Kaur P."/>
            <person name="Appels R."/>
            <person name="Bayer P.E."/>
            <person name="Keeble-Gagnere G."/>
            <person name="Wang J."/>
            <person name="Hirakawa H."/>
            <person name="Shirasawa K."/>
            <person name="Vercoe P."/>
            <person name="Stefanova K."/>
            <person name="Durmic Z."/>
            <person name="Nichols P."/>
            <person name="Revell C."/>
            <person name="Isobe S.N."/>
            <person name="Edwards D."/>
            <person name="Erskine W."/>
        </authorList>
    </citation>
    <scope>NUCLEOTIDE SEQUENCE [LARGE SCALE GENOMIC DNA]</scope>
    <source>
        <strain evidence="3">cv. Daliak</strain>
    </source>
</reference>
<dbReference type="OrthoDB" id="2287349at2759"/>
<dbReference type="PANTHER" id="PTHR33116:SF78">
    <property type="entry name" value="OS12G0587133 PROTEIN"/>
    <property type="match status" value="1"/>
</dbReference>
<keyword evidence="3" id="KW-1185">Reference proteome</keyword>
<sequence>MEKLISPNQSAFIKGRQLVDGVLAVNEIIDFARKSKRSCLIFKVDFEKAYDSWQSFCPGQWGPTEEINIQRGLKQGDPLAPFLFLLVVEGLSGAIRNAEERNLFTGFRVGNAGLSVSHLQYADDTFFIGEATVANLWTLKAILRSFELASGLKVNFAKSSIIGVNVSNDLLGVAERFLHCRVGSLPFMYLGLLVGANPRKERTWKPLLDNLTKRPSDWHFWFVSLGGRVILLNSVLNSIPICYLSFMKMPVKIWKQIVKLQRKFLWGGTIMERKIPWVSWANVCKPKVDGGLGIRELRAVNLSLLGKWRWRLLSGRQGIWRDILLSRYGSLYPSPHLGGRPVGFRGTSAWWRDVSLLGGTTDSTSNWFYEGIGKKVGDGLMTSFWFETWIGDTPLKVQYQRLFQVSEQITSKVDLMDDVMRTLNSIQITKANDNWFWKHDANGIFSVKSAYSIVELASRVDVVMPEVSSLILAKVWKSWAPSKVIVFSWQLLQNRIASRQNLFRRKGWVLVGELTGWMLIWHAVIWSIWNSRNDLIFTGESTSVEYLVDKVKLFSWKWYLVKNHVSPCSLYEWEGQPTLCWNR</sequence>
<dbReference type="InterPro" id="IPR000477">
    <property type="entry name" value="RT_dom"/>
</dbReference>
<dbReference type="EMBL" id="DF973253">
    <property type="protein sequence ID" value="GAU22757.1"/>
    <property type="molecule type" value="Genomic_DNA"/>
</dbReference>
<evidence type="ECO:0000313" key="2">
    <source>
        <dbReference type="EMBL" id="GAU22757.1"/>
    </source>
</evidence>
<feature type="domain" description="Reverse transcriptase" evidence="1">
    <location>
        <begin position="1"/>
        <end position="194"/>
    </location>
</feature>
<gene>
    <name evidence="2" type="ORF">TSUD_129690</name>
</gene>
<accession>A0A2Z6N0V1</accession>
<dbReference type="Pfam" id="PF00078">
    <property type="entry name" value="RVT_1"/>
    <property type="match status" value="1"/>
</dbReference>
<evidence type="ECO:0000259" key="1">
    <source>
        <dbReference type="PROSITE" id="PS50878"/>
    </source>
</evidence>
<dbReference type="CDD" id="cd01650">
    <property type="entry name" value="RT_nLTR_like"/>
    <property type="match status" value="1"/>
</dbReference>
<proteinExistence type="predicted"/>
<dbReference type="AlphaFoldDB" id="A0A2Z6N0V1"/>